<dbReference type="PANTHER" id="PTHR43102">
    <property type="entry name" value="SLR1143 PROTEIN"/>
    <property type="match status" value="1"/>
</dbReference>
<sequence length="181" mass="19717">MTHGALHPIPFDEQARLEALASMSIINTPPEQALDVMVDFTAHLFNVPIALVSLVGRDKQVFKARVGLDICETSREVSFCSHAITQRNDVFVVPDARKDPRFAENPLVTGSPFIRFYAGAPLIGFARQPVGTLCIIDRKPRPGLSDHEKLTLTKLARMVILRMKSQEIIDAAKAGGSAAAG</sequence>
<dbReference type="Gene3D" id="3.30.450.40">
    <property type="match status" value="1"/>
</dbReference>
<reference evidence="2" key="2">
    <citation type="submission" date="2020-09" db="EMBL/GenBank/DDBJ databases">
        <authorList>
            <person name="Sun Q."/>
            <person name="Zhou Y."/>
        </authorList>
    </citation>
    <scope>NUCLEOTIDE SEQUENCE</scope>
    <source>
        <strain evidence="2">CGMCC 1.15493</strain>
    </source>
</reference>
<dbReference type="InterPro" id="IPR003018">
    <property type="entry name" value="GAF"/>
</dbReference>
<dbReference type="InterPro" id="IPR029016">
    <property type="entry name" value="GAF-like_dom_sf"/>
</dbReference>
<dbReference type="SMART" id="SM00065">
    <property type="entry name" value="GAF"/>
    <property type="match status" value="1"/>
</dbReference>
<dbReference type="Proteomes" id="UP000613160">
    <property type="component" value="Unassembled WGS sequence"/>
</dbReference>
<dbReference type="PANTHER" id="PTHR43102:SF2">
    <property type="entry name" value="GAF DOMAIN-CONTAINING PROTEIN"/>
    <property type="match status" value="1"/>
</dbReference>
<evidence type="ECO:0000313" key="3">
    <source>
        <dbReference type="Proteomes" id="UP000613160"/>
    </source>
</evidence>
<comment type="caution">
    <text evidence="2">The sequence shown here is derived from an EMBL/GenBank/DDBJ whole genome shotgun (WGS) entry which is preliminary data.</text>
</comment>
<dbReference type="AlphaFoldDB" id="A0A917DDP9"/>
<dbReference type="RefSeq" id="WP_188853324.1">
    <property type="nucleotide sequence ID" value="NZ_BMJJ01000009.1"/>
</dbReference>
<accession>A0A917DDP9</accession>
<keyword evidence="3" id="KW-1185">Reference proteome</keyword>
<reference evidence="2" key="1">
    <citation type="journal article" date="2014" name="Int. J. Syst. Evol. Microbiol.">
        <title>Complete genome sequence of Corynebacterium casei LMG S-19264T (=DSM 44701T), isolated from a smear-ripened cheese.</title>
        <authorList>
            <consortium name="US DOE Joint Genome Institute (JGI-PGF)"/>
            <person name="Walter F."/>
            <person name="Albersmeier A."/>
            <person name="Kalinowski J."/>
            <person name="Ruckert C."/>
        </authorList>
    </citation>
    <scope>NUCLEOTIDE SEQUENCE</scope>
    <source>
        <strain evidence="2">CGMCC 1.15493</strain>
    </source>
</reference>
<feature type="domain" description="GAF" evidence="1">
    <location>
        <begin position="29"/>
        <end position="173"/>
    </location>
</feature>
<dbReference type="EMBL" id="BMJJ01000009">
    <property type="protein sequence ID" value="GGD29823.1"/>
    <property type="molecule type" value="Genomic_DNA"/>
</dbReference>
<gene>
    <name evidence="2" type="ORF">GCM10011335_36110</name>
</gene>
<name>A0A917DDP9_9HYPH</name>
<dbReference type="Pfam" id="PF01590">
    <property type="entry name" value="GAF"/>
    <property type="match status" value="1"/>
</dbReference>
<organism evidence="2 3">
    <name type="scientific">Aureimonas glaciei</name>
    <dbReference type="NCBI Taxonomy" id="1776957"/>
    <lineage>
        <taxon>Bacteria</taxon>
        <taxon>Pseudomonadati</taxon>
        <taxon>Pseudomonadota</taxon>
        <taxon>Alphaproteobacteria</taxon>
        <taxon>Hyphomicrobiales</taxon>
        <taxon>Aurantimonadaceae</taxon>
        <taxon>Aureimonas</taxon>
    </lineage>
</organism>
<evidence type="ECO:0000259" key="1">
    <source>
        <dbReference type="SMART" id="SM00065"/>
    </source>
</evidence>
<protein>
    <recommendedName>
        <fullName evidence="1">GAF domain-containing protein</fullName>
    </recommendedName>
</protein>
<evidence type="ECO:0000313" key="2">
    <source>
        <dbReference type="EMBL" id="GGD29823.1"/>
    </source>
</evidence>
<dbReference type="SUPFAM" id="SSF55781">
    <property type="entry name" value="GAF domain-like"/>
    <property type="match status" value="1"/>
</dbReference>
<proteinExistence type="predicted"/>